<reference evidence="2 3" key="1">
    <citation type="submission" date="2019-05" db="EMBL/GenBank/DDBJ databases">
        <title>Another draft genome of Portunus trituberculatus and its Hox gene families provides insights of decapod evolution.</title>
        <authorList>
            <person name="Jeong J.-H."/>
            <person name="Song I."/>
            <person name="Kim S."/>
            <person name="Choi T."/>
            <person name="Kim D."/>
            <person name="Ryu S."/>
            <person name="Kim W."/>
        </authorList>
    </citation>
    <scope>NUCLEOTIDE SEQUENCE [LARGE SCALE GENOMIC DNA]</scope>
    <source>
        <tissue evidence="2">Muscle</tissue>
    </source>
</reference>
<comment type="caution">
    <text evidence="2">The sequence shown here is derived from an EMBL/GenBank/DDBJ whole genome shotgun (WGS) entry which is preliminary data.</text>
</comment>
<dbReference type="Proteomes" id="UP000324222">
    <property type="component" value="Unassembled WGS sequence"/>
</dbReference>
<proteinExistence type="predicted"/>
<name>A0A5B7IJS5_PORTR</name>
<sequence>MHPALEVPPRLQCQVPRPSPSSFIRPRHQALSEAASLIPMCRTHSLAPCHGQPSGTPASQVSHCSGVGGLPAQRNIPLREVREAVGRGNARRQEAAPPALANETACRLREAGPVQAASQWRWLQLPEGGATGRRAQCLPCPLYIHYTVNSPLPRTCPASVAPPPRRATAAAGPTNTQVSAAQQVRYCRTEAPCLRSP</sequence>
<accession>A0A5B7IJS5</accession>
<keyword evidence="3" id="KW-1185">Reference proteome</keyword>
<gene>
    <name evidence="2" type="ORF">E2C01_076902</name>
</gene>
<evidence type="ECO:0000313" key="2">
    <source>
        <dbReference type="EMBL" id="MPC82249.1"/>
    </source>
</evidence>
<dbReference type="AlphaFoldDB" id="A0A5B7IJS5"/>
<dbReference type="EMBL" id="VSRR010059220">
    <property type="protein sequence ID" value="MPC82249.1"/>
    <property type="molecule type" value="Genomic_DNA"/>
</dbReference>
<protein>
    <submittedName>
        <fullName evidence="2">Uncharacterized protein</fullName>
    </submittedName>
</protein>
<evidence type="ECO:0000256" key="1">
    <source>
        <dbReference type="SAM" id="MobiDB-lite"/>
    </source>
</evidence>
<organism evidence="2 3">
    <name type="scientific">Portunus trituberculatus</name>
    <name type="common">Swimming crab</name>
    <name type="synonym">Neptunus trituberculatus</name>
    <dbReference type="NCBI Taxonomy" id="210409"/>
    <lineage>
        <taxon>Eukaryota</taxon>
        <taxon>Metazoa</taxon>
        <taxon>Ecdysozoa</taxon>
        <taxon>Arthropoda</taxon>
        <taxon>Crustacea</taxon>
        <taxon>Multicrustacea</taxon>
        <taxon>Malacostraca</taxon>
        <taxon>Eumalacostraca</taxon>
        <taxon>Eucarida</taxon>
        <taxon>Decapoda</taxon>
        <taxon>Pleocyemata</taxon>
        <taxon>Brachyura</taxon>
        <taxon>Eubrachyura</taxon>
        <taxon>Portunoidea</taxon>
        <taxon>Portunidae</taxon>
        <taxon>Portuninae</taxon>
        <taxon>Portunus</taxon>
    </lineage>
</organism>
<evidence type="ECO:0000313" key="3">
    <source>
        <dbReference type="Proteomes" id="UP000324222"/>
    </source>
</evidence>
<feature type="region of interest" description="Disordered" evidence="1">
    <location>
        <begin position="1"/>
        <end position="23"/>
    </location>
</feature>